<dbReference type="STRING" id="454136.NIES2119_09890"/>
<dbReference type="OrthoDB" id="583045at2"/>
<dbReference type="RefSeq" id="WP_073593305.1">
    <property type="nucleotide sequence ID" value="NZ_MRCE01000008.1"/>
</dbReference>
<dbReference type="AlphaFoldDB" id="A0A1U7IM93"/>
<dbReference type="EMBL" id="MRCE01000008">
    <property type="protein sequence ID" value="OKH38338.1"/>
    <property type="molecule type" value="Genomic_DNA"/>
</dbReference>
<reference evidence="1 2" key="1">
    <citation type="submission" date="2016-11" db="EMBL/GenBank/DDBJ databases">
        <title>Draft Genome Sequences of Nine Cyanobacterial Strains from Diverse Habitats.</title>
        <authorList>
            <person name="Zhu T."/>
            <person name="Hou S."/>
            <person name="Lu X."/>
            <person name="Hess W.R."/>
        </authorList>
    </citation>
    <scope>NUCLEOTIDE SEQUENCE [LARGE SCALE GENOMIC DNA]</scope>
    <source>
        <strain evidence="1 2">IAM M-71</strain>
    </source>
</reference>
<dbReference type="Proteomes" id="UP000185860">
    <property type="component" value="Unassembled WGS sequence"/>
</dbReference>
<evidence type="ECO:0000313" key="2">
    <source>
        <dbReference type="Proteomes" id="UP000185860"/>
    </source>
</evidence>
<evidence type="ECO:0000313" key="1">
    <source>
        <dbReference type="EMBL" id="OKH38338.1"/>
    </source>
</evidence>
<protein>
    <submittedName>
        <fullName evidence="1">Uncharacterized protein</fullName>
    </submittedName>
</protein>
<comment type="caution">
    <text evidence="1">The sequence shown here is derived from an EMBL/GenBank/DDBJ whole genome shotgun (WGS) entry which is preliminary data.</text>
</comment>
<proteinExistence type="predicted"/>
<organism evidence="1 2">
    <name type="scientific">[Phormidium ambiguum] IAM M-71</name>
    <dbReference type="NCBI Taxonomy" id="454136"/>
    <lineage>
        <taxon>Bacteria</taxon>
        <taxon>Bacillati</taxon>
        <taxon>Cyanobacteriota</taxon>
        <taxon>Cyanophyceae</taxon>
        <taxon>Oscillatoriophycideae</taxon>
        <taxon>Aerosakkonematales</taxon>
        <taxon>Aerosakkonemataceae</taxon>
        <taxon>Floridanema</taxon>
    </lineage>
</organism>
<sequence>MHIEKIYYRLKSDLRDGASEEITLVGIPAEDESTAYCVERLRTIAQESKLPNKWQVLEEIKDKVNTIRTLDTRIADRTKVWNELAHFLRTQGVNPDIPNAPLSLPGLPQQIDGEIVEVKDDF</sequence>
<name>A0A1U7IM93_9CYAN</name>
<accession>A0A1U7IM93</accession>
<gene>
    <name evidence="1" type="ORF">NIES2119_09890</name>
</gene>